<name>A0A8H7W707_9HELO</name>
<evidence type="ECO:0000313" key="3">
    <source>
        <dbReference type="Proteomes" id="UP000664132"/>
    </source>
</evidence>
<evidence type="ECO:0000256" key="1">
    <source>
        <dbReference type="SAM" id="SignalP"/>
    </source>
</evidence>
<keyword evidence="3" id="KW-1185">Reference proteome</keyword>
<dbReference type="GO" id="GO:0046578">
    <property type="term" value="P:regulation of Ras protein signal transduction"/>
    <property type="evidence" value="ECO:0007669"/>
    <property type="project" value="TreeGrafter"/>
</dbReference>
<dbReference type="SUPFAM" id="SSF49777">
    <property type="entry name" value="PEBP-like"/>
    <property type="match status" value="1"/>
</dbReference>
<dbReference type="OrthoDB" id="2506647at2759"/>
<organism evidence="2 3">
    <name type="scientific">Cadophora malorum</name>
    <dbReference type="NCBI Taxonomy" id="108018"/>
    <lineage>
        <taxon>Eukaryota</taxon>
        <taxon>Fungi</taxon>
        <taxon>Dikarya</taxon>
        <taxon>Ascomycota</taxon>
        <taxon>Pezizomycotina</taxon>
        <taxon>Leotiomycetes</taxon>
        <taxon>Helotiales</taxon>
        <taxon>Ploettnerulaceae</taxon>
        <taxon>Cadophora</taxon>
    </lineage>
</organism>
<dbReference type="InterPro" id="IPR036610">
    <property type="entry name" value="PEBP-like_sf"/>
</dbReference>
<dbReference type="GO" id="GO:0005543">
    <property type="term" value="F:phospholipid binding"/>
    <property type="evidence" value="ECO:0007669"/>
    <property type="project" value="TreeGrafter"/>
</dbReference>
<keyword evidence="1" id="KW-0732">Signal</keyword>
<protein>
    <recommendedName>
        <fullName evidence="4">PEBP-like protein</fullName>
    </recommendedName>
</protein>
<sequence>MQGSFFLILASIGAVTCASLIKTSSQTPLIQVHKDYAETVRKALNKSSIIPEVLDDFSPKCFVTAYYSKNSGKTHKGAVDLGNEFKPKQTKERPGLLIHCPETLKTPGLVVALTDPDAKSREDPKWSEMCHWIYIIPTHFPSTTQESLQFSIPSLDDADSDLVEYKPPGPPPKTGYHRYVLVILEGDTTNLTAPDERQHWGTGKVRHGVRDWAEKEDLNVVGANWFVERDAKQ</sequence>
<reference evidence="2" key="1">
    <citation type="submission" date="2021-02" db="EMBL/GenBank/DDBJ databases">
        <title>Genome sequence Cadophora malorum strain M34.</title>
        <authorList>
            <person name="Stefanovic E."/>
            <person name="Vu D."/>
            <person name="Scully C."/>
            <person name="Dijksterhuis J."/>
            <person name="Roader J."/>
            <person name="Houbraken J."/>
        </authorList>
    </citation>
    <scope>NUCLEOTIDE SEQUENCE</scope>
    <source>
        <strain evidence="2">M34</strain>
    </source>
</reference>
<dbReference type="CDD" id="cd00866">
    <property type="entry name" value="PEBP_euk"/>
    <property type="match status" value="1"/>
</dbReference>
<dbReference type="PANTHER" id="PTHR11362:SF148">
    <property type="entry name" value="CARBOXYPEPTIDASE Y INHIBITOR"/>
    <property type="match status" value="1"/>
</dbReference>
<dbReference type="GO" id="GO:0030414">
    <property type="term" value="F:peptidase inhibitor activity"/>
    <property type="evidence" value="ECO:0007669"/>
    <property type="project" value="TreeGrafter"/>
</dbReference>
<accession>A0A8H7W707</accession>
<evidence type="ECO:0008006" key="4">
    <source>
        <dbReference type="Google" id="ProtNLM"/>
    </source>
</evidence>
<dbReference type="AlphaFoldDB" id="A0A8H7W707"/>
<dbReference type="Proteomes" id="UP000664132">
    <property type="component" value="Unassembled WGS sequence"/>
</dbReference>
<dbReference type="InterPro" id="IPR008914">
    <property type="entry name" value="PEBP"/>
</dbReference>
<feature type="signal peptide" evidence="1">
    <location>
        <begin position="1"/>
        <end position="18"/>
    </location>
</feature>
<dbReference type="Gene3D" id="3.90.280.10">
    <property type="entry name" value="PEBP-like"/>
    <property type="match status" value="1"/>
</dbReference>
<evidence type="ECO:0000313" key="2">
    <source>
        <dbReference type="EMBL" id="KAG4419921.1"/>
    </source>
</evidence>
<gene>
    <name evidence="2" type="ORF">IFR04_006958</name>
</gene>
<dbReference type="Pfam" id="PF01161">
    <property type="entry name" value="PBP"/>
    <property type="match status" value="1"/>
</dbReference>
<proteinExistence type="predicted"/>
<dbReference type="GO" id="GO:0030162">
    <property type="term" value="P:regulation of proteolysis"/>
    <property type="evidence" value="ECO:0007669"/>
    <property type="project" value="TreeGrafter"/>
</dbReference>
<dbReference type="PANTHER" id="PTHR11362">
    <property type="entry name" value="PHOSPHATIDYLETHANOLAMINE-BINDING PROTEIN"/>
    <property type="match status" value="1"/>
</dbReference>
<comment type="caution">
    <text evidence="2">The sequence shown here is derived from an EMBL/GenBank/DDBJ whole genome shotgun (WGS) entry which is preliminary data.</text>
</comment>
<dbReference type="EMBL" id="JAFJYH010000095">
    <property type="protein sequence ID" value="KAG4419921.1"/>
    <property type="molecule type" value="Genomic_DNA"/>
</dbReference>
<feature type="chain" id="PRO_5034868719" description="PEBP-like protein" evidence="1">
    <location>
        <begin position="19"/>
        <end position="233"/>
    </location>
</feature>
<dbReference type="InterPro" id="IPR035810">
    <property type="entry name" value="PEBP_euk"/>
</dbReference>